<dbReference type="PANTHER" id="PTHR40633:SF1">
    <property type="entry name" value="GPI ANCHORED SERINE-THREONINE RICH PROTEIN (AFU_ORTHOLOGUE AFUA_1G03630)"/>
    <property type="match status" value="1"/>
</dbReference>
<gene>
    <name evidence="4" type="ORF">AOQ84DRAFT_68994</name>
</gene>
<protein>
    <recommendedName>
        <fullName evidence="3">Yeast cell wall synthesis Kre9/Knh1-like N-terminal domain-containing protein</fullName>
    </recommendedName>
</protein>
<dbReference type="OrthoDB" id="5589325at2759"/>
<reference evidence="4 5" key="1">
    <citation type="journal article" date="2016" name="Nat. Commun.">
        <title>Ectomycorrhizal ecology is imprinted in the genome of the dominant symbiotic fungus Cenococcum geophilum.</title>
        <authorList>
            <consortium name="DOE Joint Genome Institute"/>
            <person name="Peter M."/>
            <person name="Kohler A."/>
            <person name="Ohm R.A."/>
            <person name="Kuo A."/>
            <person name="Krutzmann J."/>
            <person name="Morin E."/>
            <person name="Arend M."/>
            <person name="Barry K.W."/>
            <person name="Binder M."/>
            <person name="Choi C."/>
            <person name="Clum A."/>
            <person name="Copeland A."/>
            <person name="Grisel N."/>
            <person name="Haridas S."/>
            <person name="Kipfer T."/>
            <person name="LaButti K."/>
            <person name="Lindquist E."/>
            <person name="Lipzen A."/>
            <person name="Maire R."/>
            <person name="Meier B."/>
            <person name="Mihaltcheva S."/>
            <person name="Molinier V."/>
            <person name="Murat C."/>
            <person name="Poggeler S."/>
            <person name="Quandt C.A."/>
            <person name="Sperisen C."/>
            <person name="Tritt A."/>
            <person name="Tisserant E."/>
            <person name="Crous P.W."/>
            <person name="Henrissat B."/>
            <person name="Nehls U."/>
            <person name="Egli S."/>
            <person name="Spatafora J.W."/>
            <person name="Grigoriev I.V."/>
            <person name="Martin F.M."/>
        </authorList>
    </citation>
    <scope>NUCLEOTIDE SEQUENCE [LARGE SCALE GENOMIC DNA]</scope>
    <source>
        <strain evidence="4 5">CBS 207.34</strain>
    </source>
</reference>
<dbReference type="AlphaFoldDB" id="A0A8E2JRI2"/>
<feature type="domain" description="Yeast cell wall synthesis Kre9/Knh1-like N-terminal" evidence="3">
    <location>
        <begin position="32"/>
        <end position="108"/>
    </location>
</feature>
<feature type="signal peptide" evidence="2">
    <location>
        <begin position="1"/>
        <end position="20"/>
    </location>
</feature>
<evidence type="ECO:0000313" key="4">
    <source>
        <dbReference type="EMBL" id="OCL06854.1"/>
    </source>
</evidence>
<dbReference type="PRINTS" id="PR00833">
    <property type="entry name" value="POAALLERGEN"/>
</dbReference>
<dbReference type="InterPro" id="IPR018466">
    <property type="entry name" value="Kre9/Knh1-like_N"/>
</dbReference>
<evidence type="ECO:0000256" key="1">
    <source>
        <dbReference type="ARBA" id="ARBA00022729"/>
    </source>
</evidence>
<keyword evidence="5" id="KW-1185">Reference proteome</keyword>
<evidence type="ECO:0000256" key="2">
    <source>
        <dbReference type="SAM" id="SignalP"/>
    </source>
</evidence>
<evidence type="ECO:0000259" key="3">
    <source>
        <dbReference type="Pfam" id="PF10342"/>
    </source>
</evidence>
<proteinExistence type="predicted"/>
<evidence type="ECO:0000313" key="5">
    <source>
        <dbReference type="Proteomes" id="UP000250140"/>
    </source>
</evidence>
<dbReference type="Proteomes" id="UP000250140">
    <property type="component" value="Unassembled WGS sequence"/>
</dbReference>
<organism evidence="4 5">
    <name type="scientific">Glonium stellatum</name>
    <dbReference type="NCBI Taxonomy" id="574774"/>
    <lineage>
        <taxon>Eukaryota</taxon>
        <taxon>Fungi</taxon>
        <taxon>Dikarya</taxon>
        <taxon>Ascomycota</taxon>
        <taxon>Pezizomycotina</taxon>
        <taxon>Dothideomycetes</taxon>
        <taxon>Pleosporomycetidae</taxon>
        <taxon>Gloniales</taxon>
        <taxon>Gloniaceae</taxon>
        <taxon>Glonium</taxon>
    </lineage>
</organism>
<dbReference type="EMBL" id="KV749965">
    <property type="protein sequence ID" value="OCL06854.1"/>
    <property type="molecule type" value="Genomic_DNA"/>
</dbReference>
<keyword evidence="1 2" id="KW-0732">Signal</keyword>
<accession>A0A8E2JRI2</accession>
<name>A0A8E2JRI2_9PEZI</name>
<sequence>MRFFQSALLAVSALASMTLAQSTTLFFTQVPTSVTVGNSYTLEWKTADTTTPVTITLRKGPAGTLQTISTLTSTATGGTYTWIPDKSLADGSDYALMITQGNQINYSGHIALSGGSPSAISSAASASASSSASAASVSQSVLSLTTITGNSTASATASISAASTGKGNSTVSTATLSVTAKTTIAATSGSTGTQTASQGAPTGAAGQLGSSPVALIFGAVAAMVYLN</sequence>
<dbReference type="InterPro" id="IPR052982">
    <property type="entry name" value="SRP1/TIP1-like"/>
</dbReference>
<dbReference type="Pfam" id="PF10342">
    <property type="entry name" value="Kre9_KNH"/>
    <property type="match status" value="1"/>
</dbReference>
<feature type="chain" id="PRO_5034786602" description="Yeast cell wall synthesis Kre9/Knh1-like N-terminal domain-containing protein" evidence="2">
    <location>
        <begin position="21"/>
        <end position="227"/>
    </location>
</feature>
<dbReference type="PANTHER" id="PTHR40633">
    <property type="entry name" value="MATRIX PROTEIN, PUTATIVE (AFU_ORTHOLOGUE AFUA_8G05410)-RELATED"/>
    <property type="match status" value="1"/>
</dbReference>